<comment type="caution">
    <text evidence="1">The sequence shown here is derived from an EMBL/GenBank/DDBJ whole genome shotgun (WGS) entry which is preliminary data.</text>
</comment>
<dbReference type="AlphaFoldDB" id="I2NNU9"/>
<accession>I2NNU9</accession>
<evidence type="ECO:0000313" key="1">
    <source>
        <dbReference type="EMBL" id="EIG27510.1"/>
    </source>
</evidence>
<gene>
    <name evidence="1" type="ORF">HMPREF1051_2306</name>
</gene>
<dbReference type="EMBL" id="AJMT01000134">
    <property type="protein sequence ID" value="EIG27510.1"/>
    <property type="molecule type" value="Genomic_DNA"/>
</dbReference>
<protein>
    <submittedName>
        <fullName evidence="1">Uncharacterized protein</fullName>
    </submittedName>
</protein>
<sequence length="59" mass="6827">MVFSGKINQAQSVSDDLIESQNLRIFYAMSVFFSIRLKRSSEKHRAGVFGQSVWREKDT</sequence>
<reference evidence="1 2" key="1">
    <citation type="submission" date="2012-04" db="EMBL/GenBank/DDBJ databases">
        <authorList>
            <person name="Harkins D.M."/>
            <person name="Madupu R."/>
            <person name="Durkin A.S."/>
            <person name="Torralba M."/>
            <person name="Methe B."/>
            <person name="Sutton G.G."/>
            <person name="Nelson K.E."/>
        </authorList>
    </citation>
    <scope>NUCLEOTIDE SEQUENCE [LARGE SCALE GENOMIC DNA]</scope>
    <source>
        <strain evidence="1 2">VK64</strain>
    </source>
</reference>
<evidence type="ECO:0000313" key="2">
    <source>
        <dbReference type="Proteomes" id="UP000004473"/>
    </source>
</evidence>
<organism evidence="1 2">
    <name type="scientific">Neisseria sicca VK64</name>
    <dbReference type="NCBI Taxonomy" id="1095748"/>
    <lineage>
        <taxon>Bacteria</taxon>
        <taxon>Pseudomonadati</taxon>
        <taxon>Pseudomonadota</taxon>
        <taxon>Betaproteobacteria</taxon>
        <taxon>Neisseriales</taxon>
        <taxon>Neisseriaceae</taxon>
        <taxon>Neisseria</taxon>
    </lineage>
</organism>
<name>I2NNU9_NEISI</name>
<dbReference type="PATRIC" id="fig|1095748.3.peg.1733"/>
<dbReference type="Proteomes" id="UP000004473">
    <property type="component" value="Unassembled WGS sequence"/>
</dbReference>
<proteinExistence type="predicted"/>